<evidence type="ECO:0000256" key="1">
    <source>
        <dbReference type="ARBA" id="ARBA00004123"/>
    </source>
</evidence>
<dbReference type="GO" id="GO:0005815">
    <property type="term" value="C:microtubule organizing center"/>
    <property type="evidence" value="ECO:0007669"/>
    <property type="project" value="TreeGrafter"/>
</dbReference>
<dbReference type="AlphaFoldDB" id="A0AA85A063"/>
<comment type="subcellular location">
    <subcellularLocation>
        <location evidence="1">Nucleus</location>
    </subcellularLocation>
</comment>
<sequence>MIDEESIDSIASKIHLLQRSQFINLPLLPLLLLSDFNSSSIQNNLSTSKNYANPSTTTPTATTITTNPPPPTFTMNSNKGVENNKSSLRNSKHTNDWSRLNNISDTKERSFFRRLLMSYWCPRPINGAQMLLEELKYSYCFSTGIDNLDNLLNGGLRTSEITEIIGKSSSGKTQFCLSVCASVLRNYKTVSIIYLDTKGDFIADRLLEYLKKQNLKHANVPTNAATKDEHGTSNVPNYDIKQCLTRIRCCLVPTFGHLIDSLITIRMHIDKAQRHIHSLSTPTEEFFSNCKLIIIDSLTIPFLSCMSTLPQLGISQLALIISELQRLSTLYYCTILITNHARSQFINFLNKQQFNRNSLPSTSIGCLGINWSLIPNHRILFECLTQWTNSLSYKIKVKLVNNNLNKINKQTNHYNKHQCNAETVWEFTM</sequence>
<dbReference type="GO" id="GO:0000723">
    <property type="term" value="P:telomere maintenance"/>
    <property type="evidence" value="ECO:0007669"/>
    <property type="project" value="TreeGrafter"/>
</dbReference>
<feature type="compositionally biased region" description="Low complexity" evidence="3">
    <location>
        <begin position="54"/>
        <end position="66"/>
    </location>
</feature>
<evidence type="ECO:0000259" key="4">
    <source>
        <dbReference type="PROSITE" id="PS50162"/>
    </source>
</evidence>
<dbReference type="WBParaSite" id="SMRG1_56450.1">
    <property type="protein sequence ID" value="SMRG1_56450.1"/>
    <property type="gene ID" value="SMRG1_56450"/>
</dbReference>
<dbReference type="GO" id="GO:0005657">
    <property type="term" value="C:replication fork"/>
    <property type="evidence" value="ECO:0007669"/>
    <property type="project" value="TreeGrafter"/>
</dbReference>
<dbReference type="Proteomes" id="UP000050790">
    <property type="component" value="Unassembled WGS sequence"/>
</dbReference>
<dbReference type="GO" id="GO:0003697">
    <property type="term" value="F:single-stranded DNA binding"/>
    <property type="evidence" value="ECO:0007669"/>
    <property type="project" value="TreeGrafter"/>
</dbReference>
<dbReference type="GO" id="GO:0042148">
    <property type="term" value="P:DNA strand invasion"/>
    <property type="evidence" value="ECO:0007669"/>
    <property type="project" value="TreeGrafter"/>
</dbReference>
<organism evidence="5 6">
    <name type="scientific">Schistosoma margrebowiei</name>
    <dbReference type="NCBI Taxonomy" id="48269"/>
    <lineage>
        <taxon>Eukaryota</taxon>
        <taxon>Metazoa</taxon>
        <taxon>Spiralia</taxon>
        <taxon>Lophotrochozoa</taxon>
        <taxon>Platyhelminthes</taxon>
        <taxon>Trematoda</taxon>
        <taxon>Digenea</taxon>
        <taxon>Strigeidida</taxon>
        <taxon>Schistosomatoidea</taxon>
        <taxon>Schistosomatidae</taxon>
        <taxon>Schistosoma</taxon>
    </lineage>
</organism>
<feature type="region of interest" description="Disordered" evidence="3">
    <location>
        <begin position="48"/>
        <end position="73"/>
    </location>
</feature>
<dbReference type="GO" id="GO:0007131">
    <property type="term" value="P:reciprocal meiotic recombination"/>
    <property type="evidence" value="ECO:0007669"/>
    <property type="project" value="TreeGrafter"/>
</dbReference>
<evidence type="ECO:0000256" key="3">
    <source>
        <dbReference type="SAM" id="MobiDB-lite"/>
    </source>
</evidence>
<dbReference type="Gene3D" id="3.40.50.300">
    <property type="entry name" value="P-loop containing nucleotide triphosphate hydrolases"/>
    <property type="match status" value="1"/>
</dbReference>
<dbReference type="PROSITE" id="PS50162">
    <property type="entry name" value="RECA_2"/>
    <property type="match status" value="1"/>
</dbReference>
<evidence type="ECO:0000256" key="2">
    <source>
        <dbReference type="ARBA" id="ARBA00023242"/>
    </source>
</evidence>
<proteinExistence type="predicted"/>
<dbReference type="InterPro" id="IPR027417">
    <property type="entry name" value="P-loop_NTPase"/>
</dbReference>
<dbReference type="InterPro" id="IPR020588">
    <property type="entry name" value="RecA_ATP-bd"/>
</dbReference>
<dbReference type="InterPro" id="IPR051988">
    <property type="entry name" value="HRR_RAD51_Paralog"/>
</dbReference>
<dbReference type="GO" id="GO:0005524">
    <property type="term" value="F:ATP binding"/>
    <property type="evidence" value="ECO:0007669"/>
    <property type="project" value="InterPro"/>
</dbReference>
<evidence type="ECO:0000313" key="5">
    <source>
        <dbReference type="Proteomes" id="UP000050790"/>
    </source>
</evidence>
<feature type="domain" description="RecA family profile 1" evidence="4">
    <location>
        <begin position="137"/>
        <end position="341"/>
    </location>
</feature>
<evidence type="ECO:0000313" key="6">
    <source>
        <dbReference type="WBParaSite" id="SMRG1_56450.1"/>
    </source>
</evidence>
<dbReference type="InterPro" id="IPR013632">
    <property type="entry name" value="Rad51_C"/>
</dbReference>
<name>A0AA85A063_9TREM</name>
<dbReference type="GO" id="GO:0000400">
    <property type="term" value="F:four-way junction DNA binding"/>
    <property type="evidence" value="ECO:0007669"/>
    <property type="project" value="TreeGrafter"/>
</dbReference>
<protein>
    <submittedName>
        <fullName evidence="6">RECA_2 domain-containing protein</fullName>
    </submittedName>
</protein>
<dbReference type="GO" id="GO:0000724">
    <property type="term" value="P:double-strand break repair via homologous recombination"/>
    <property type="evidence" value="ECO:0007669"/>
    <property type="project" value="TreeGrafter"/>
</dbReference>
<dbReference type="SUPFAM" id="SSF52540">
    <property type="entry name" value="P-loop containing nucleoside triphosphate hydrolases"/>
    <property type="match status" value="1"/>
</dbReference>
<dbReference type="PANTHER" id="PTHR46457:SF1">
    <property type="entry name" value="DNA REPAIR PROTEIN RAD51 HOMOLOG 4"/>
    <property type="match status" value="1"/>
</dbReference>
<dbReference type="GO" id="GO:0033063">
    <property type="term" value="C:Rad51B-Rad51C-Rad51D-XRCC2 complex"/>
    <property type="evidence" value="ECO:0007669"/>
    <property type="project" value="TreeGrafter"/>
</dbReference>
<accession>A0AA85A063</accession>
<keyword evidence="2" id="KW-0539">Nucleus</keyword>
<dbReference type="PANTHER" id="PTHR46457">
    <property type="entry name" value="DNA REPAIR PROTEIN RAD51 HOMOLOG 4"/>
    <property type="match status" value="1"/>
</dbReference>
<dbReference type="GO" id="GO:0140664">
    <property type="term" value="F:ATP-dependent DNA damage sensor activity"/>
    <property type="evidence" value="ECO:0007669"/>
    <property type="project" value="InterPro"/>
</dbReference>
<reference evidence="6" key="1">
    <citation type="submission" date="2023-11" db="UniProtKB">
        <authorList>
            <consortium name="WormBaseParasite"/>
        </authorList>
    </citation>
    <scope>IDENTIFICATION</scope>
</reference>
<dbReference type="Pfam" id="PF08423">
    <property type="entry name" value="Rad51"/>
    <property type="match status" value="1"/>
</dbReference>